<proteinExistence type="predicted"/>
<accession>A0A221K520</accession>
<evidence type="ECO:0000313" key="2">
    <source>
        <dbReference type="Proteomes" id="UP000199754"/>
    </source>
</evidence>
<dbReference type="AlphaFoldDB" id="A0A221K520"/>
<dbReference type="KEGG" id="spse:SULPSESMR1_03203"/>
<protein>
    <submittedName>
        <fullName evidence="1">Uncharacterized protein</fullName>
    </submittedName>
</protein>
<evidence type="ECO:0000313" key="1">
    <source>
        <dbReference type="EMBL" id="ASM73980.1"/>
    </source>
</evidence>
<reference evidence="1 2" key="1">
    <citation type="submission" date="2017-07" db="EMBL/GenBank/DDBJ databases">
        <title>Genome Sequence of Sulfitobacter pseudonitzschiae Strain SMR1 Isolated from a culture of the Diatom Skeletonema marinoi.</title>
        <authorList>
            <person name="Topel M."/>
            <person name="Pinder M.I.M."/>
            <person name="Johansson O.N."/>
            <person name="Kourtchenko O."/>
            <person name="Godhe A."/>
            <person name="Clarke A.K."/>
        </authorList>
    </citation>
    <scope>NUCLEOTIDE SEQUENCE [LARGE SCALE GENOMIC DNA]</scope>
    <source>
        <strain evidence="1 2">SMR1</strain>
    </source>
</reference>
<organism evidence="1 2">
    <name type="scientific">Pseudosulfitobacter pseudonitzschiae</name>
    <dbReference type="NCBI Taxonomy" id="1402135"/>
    <lineage>
        <taxon>Bacteria</taxon>
        <taxon>Pseudomonadati</taxon>
        <taxon>Pseudomonadota</taxon>
        <taxon>Alphaproteobacteria</taxon>
        <taxon>Rhodobacterales</taxon>
        <taxon>Roseobacteraceae</taxon>
        <taxon>Pseudosulfitobacter</taxon>
    </lineage>
</organism>
<name>A0A221K520_9RHOB</name>
<sequence length="165" mass="18005">MTPNGQIAIPLDKAAIREPLLPKRIETLRLFRVDLIGDKVIARHVPAPAPVGLVDLPERVVIDTPKGQTAHADGRFHMAERQPTRRGTREARRLGAMDKFTTQPRIFKHARNLADEVVGTRCRAVAQACLKVESDRLLGAHAPLLAARPGANKVEPLCADAPTAI</sequence>
<keyword evidence="2" id="KW-1185">Reference proteome</keyword>
<dbReference type="EMBL" id="CP022415">
    <property type="protein sequence ID" value="ASM73980.1"/>
    <property type="molecule type" value="Genomic_DNA"/>
</dbReference>
<dbReference type="Proteomes" id="UP000199754">
    <property type="component" value="Chromosome"/>
</dbReference>
<gene>
    <name evidence="1" type="ORF">SULPSESMR1_03203</name>
</gene>
<dbReference type="RefSeq" id="WP_089421736.1">
    <property type="nucleotide sequence ID" value="NZ_CP022415.1"/>
</dbReference>